<sequence length="145" mass="16351">MSYFQLRSETDVYFDDAPPRPSHQHINKPTMAESGQCHIIKENHAFPEKTPRQGKSRNNKTRNPAAEELDSTAASTTSLKALFFAFYQSRPAFSAYSLARNNPGTYINANGSFGACPRDSEIRSRCAQESERGWPNERLPSGWHL</sequence>
<organism evidence="2 3">
    <name type="scientific">Coccidioides immitis H538.4</name>
    <dbReference type="NCBI Taxonomy" id="396776"/>
    <lineage>
        <taxon>Eukaryota</taxon>
        <taxon>Fungi</taxon>
        <taxon>Dikarya</taxon>
        <taxon>Ascomycota</taxon>
        <taxon>Pezizomycotina</taxon>
        <taxon>Eurotiomycetes</taxon>
        <taxon>Eurotiomycetidae</taxon>
        <taxon>Onygenales</taxon>
        <taxon>Onygenaceae</taxon>
        <taxon>Coccidioides</taxon>
    </lineage>
</organism>
<name>A0A0J8S0X1_COCIT</name>
<evidence type="ECO:0000256" key="1">
    <source>
        <dbReference type="SAM" id="MobiDB-lite"/>
    </source>
</evidence>
<evidence type="ECO:0000313" key="3">
    <source>
        <dbReference type="Proteomes" id="UP000054563"/>
    </source>
</evidence>
<dbReference type="AlphaFoldDB" id="A0A0J8S0X1"/>
<dbReference type="EMBL" id="DS017029">
    <property type="protein sequence ID" value="KMU91060.1"/>
    <property type="molecule type" value="Genomic_DNA"/>
</dbReference>
<protein>
    <submittedName>
        <fullName evidence="2">Uncharacterized protein</fullName>
    </submittedName>
</protein>
<feature type="compositionally biased region" description="Basic and acidic residues" evidence="1">
    <location>
        <begin position="40"/>
        <end position="51"/>
    </location>
</feature>
<dbReference type="Proteomes" id="UP000054563">
    <property type="component" value="Unassembled WGS sequence"/>
</dbReference>
<reference evidence="3" key="1">
    <citation type="journal article" date="2010" name="Genome Res.">
        <title>Population genomic sequencing of Coccidioides fungi reveals recent hybridization and transposon control.</title>
        <authorList>
            <person name="Neafsey D.E."/>
            <person name="Barker B.M."/>
            <person name="Sharpton T.J."/>
            <person name="Stajich J.E."/>
            <person name="Park D.J."/>
            <person name="Whiston E."/>
            <person name="Hung C.-Y."/>
            <person name="McMahan C."/>
            <person name="White J."/>
            <person name="Sykes S."/>
            <person name="Heiman D."/>
            <person name="Young S."/>
            <person name="Zeng Q."/>
            <person name="Abouelleil A."/>
            <person name="Aftuck L."/>
            <person name="Bessette D."/>
            <person name="Brown A."/>
            <person name="FitzGerald M."/>
            <person name="Lui A."/>
            <person name="Macdonald J.P."/>
            <person name="Priest M."/>
            <person name="Orbach M.J."/>
            <person name="Galgiani J.N."/>
            <person name="Kirkland T.N."/>
            <person name="Cole G.T."/>
            <person name="Birren B.W."/>
            <person name="Henn M.R."/>
            <person name="Taylor J.W."/>
            <person name="Rounsley S.D."/>
        </authorList>
    </citation>
    <scope>NUCLEOTIDE SEQUENCE [LARGE SCALE GENOMIC DNA]</scope>
    <source>
        <strain evidence="3">H538.4</strain>
    </source>
</reference>
<feature type="region of interest" description="Disordered" evidence="1">
    <location>
        <begin position="40"/>
        <end position="72"/>
    </location>
</feature>
<gene>
    <name evidence="2" type="ORF">CIHG_08995</name>
</gene>
<accession>A0A0J8S0X1</accession>
<evidence type="ECO:0000313" key="2">
    <source>
        <dbReference type="EMBL" id="KMU91060.1"/>
    </source>
</evidence>
<proteinExistence type="predicted"/>
<dbReference type="VEuPathDB" id="FungiDB:CIHG_08995"/>